<dbReference type="Pfam" id="PF00440">
    <property type="entry name" value="TetR_N"/>
    <property type="match status" value="1"/>
</dbReference>
<dbReference type="PANTHER" id="PTHR43479:SF11">
    <property type="entry name" value="ACREF_ENVCD OPERON REPRESSOR-RELATED"/>
    <property type="match status" value="1"/>
</dbReference>
<keyword evidence="5" id="KW-1185">Reference proteome</keyword>
<dbReference type="EMBL" id="JAMAST010000008">
    <property type="protein sequence ID" value="MCL1631935.1"/>
    <property type="molecule type" value="Genomic_DNA"/>
</dbReference>
<dbReference type="PRINTS" id="PR00455">
    <property type="entry name" value="HTHTETR"/>
</dbReference>
<keyword evidence="1 2" id="KW-0238">DNA-binding</keyword>
<sequence length="193" mass="22440">MDKETLLKAARKSFLKQGFKKTNVAHICAEAGMATGSFYKFFRSKEELFLVLYDRENETLRKNLMQELDRQTDLIEAVDVLLDYVFAHVRQNNILLEWYKQSIGPTLHNYYARQIAAGDYSFSAYLKKRLTEFKVELTPAGKEALDQLVLFVDFMDKKMDSAGFVAYTGIFRKMVRAYLNQYVIQRKKNGGVK</sequence>
<dbReference type="SUPFAM" id="SSF46689">
    <property type="entry name" value="Homeodomain-like"/>
    <property type="match status" value="1"/>
</dbReference>
<protein>
    <submittedName>
        <fullName evidence="4">TetR/AcrR family transcriptional regulator</fullName>
    </submittedName>
</protein>
<feature type="domain" description="HTH tetR-type" evidence="3">
    <location>
        <begin position="1"/>
        <end position="60"/>
    </location>
</feature>
<gene>
    <name evidence="4" type="ORF">M3N64_08230</name>
</gene>
<dbReference type="PANTHER" id="PTHR43479">
    <property type="entry name" value="ACREF/ENVCD OPERON REPRESSOR-RELATED"/>
    <property type="match status" value="1"/>
</dbReference>
<evidence type="ECO:0000313" key="4">
    <source>
        <dbReference type="EMBL" id="MCL1631935.1"/>
    </source>
</evidence>
<reference evidence="4 5" key="1">
    <citation type="submission" date="2022-05" db="EMBL/GenBank/DDBJ databases">
        <title>Sporolactobacillus sp nov CPB3-1, isolated from tree bark (Mangifera indica L.).</title>
        <authorList>
            <person name="Phuengjayaem S."/>
            <person name="Tanasupawat S."/>
        </authorList>
    </citation>
    <scope>NUCLEOTIDE SEQUENCE [LARGE SCALE GENOMIC DNA]</scope>
    <source>
        <strain evidence="4 5">CPB3-1</strain>
    </source>
</reference>
<evidence type="ECO:0000256" key="1">
    <source>
        <dbReference type="ARBA" id="ARBA00023125"/>
    </source>
</evidence>
<dbReference type="InterPro" id="IPR001647">
    <property type="entry name" value="HTH_TetR"/>
</dbReference>
<proteinExistence type="predicted"/>
<evidence type="ECO:0000256" key="2">
    <source>
        <dbReference type="PROSITE-ProRule" id="PRU00335"/>
    </source>
</evidence>
<comment type="caution">
    <text evidence="4">The sequence shown here is derived from an EMBL/GenBank/DDBJ whole genome shotgun (WGS) entry which is preliminary data.</text>
</comment>
<dbReference type="InterPro" id="IPR009057">
    <property type="entry name" value="Homeodomain-like_sf"/>
</dbReference>
<evidence type="ECO:0000313" key="5">
    <source>
        <dbReference type="Proteomes" id="UP001203004"/>
    </source>
</evidence>
<dbReference type="RefSeq" id="WP_249100909.1">
    <property type="nucleotide sequence ID" value="NZ_JAMAST010000008.1"/>
</dbReference>
<evidence type="ECO:0000259" key="3">
    <source>
        <dbReference type="PROSITE" id="PS50977"/>
    </source>
</evidence>
<dbReference type="Gene3D" id="1.10.357.10">
    <property type="entry name" value="Tetracycline Repressor, domain 2"/>
    <property type="match status" value="1"/>
</dbReference>
<feature type="DNA-binding region" description="H-T-H motif" evidence="2">
    <location>
        <begin position="23"/>
        <end position="42"/>
    </location>
</feature>
<dbReference type="Proteomes" id="UP001203004">
    <property type="component" value="Unassembled WGS sequence"/>
</dbReference>
<dbReference type="PROSITE" id="PS50977">
    <property type="entry name" value="HTH_TETR_2"/>
    <property type="match status" value="1"/>
</dbReference>
<accession>A0ABT0MAP2</accession>
<name>A0ABT0MAP2_9BACL</name>
<organism evidence="4 5">
    <name type="scientific">Sporolactobacillus mangiferae</name>
    <dbReference type="NCBI Taxonomy" id="2940498"/>
    <lineage>
        <taxon>Bacteria</taxon>
        <taxon>Bacillati</taxon>
        <taxon>Bacillota</taxon>
        <taxon>Bacilli</taxon>
        <taxon>Bacillales</taxon>
        <taxon>Sporolactobacillaceae</taxon>
        <taxon>Sporolactobacillus</taxon>
    </lineage>
</organism>
<dbReference type="InterPro" id="IPR050624">
    <property type="entry name" value="HTH-type_Tx_Regulator"/>
</dbReference>